<dbReference type="STRING" id="683960.A0A1E3P6U3"/>
<feature type="region of interest" description="Disordered" evidence="5">
    <location>
        <begin position="138"/>
        <end position="405"/>
    </location>
</feature>
<feature type="compositionally biased region" description="Acidic residues" evidence="5">
    <location>
        <begin position="311"/>
        <end position="332"/>
    </location>
</feature>
<dbReference type="Pfam" id="PF09507">
    <property type="entry name" value="CDC27"/>
    <property type="match status" value="2"/>
</dbReference>
<feature type="compositionally biased region" description="Polar residues" evidence="5">
    <location>
        <begin position="138"/>
        <end position="154"/>
    </location>
</feature>
<dbReference type="GeneID" id="30201843"/>
<feature type="compositionally biased region" description="Low complexity" evidence="5">
    <location>
        <begin position="372"/>
        <end position="393"/>
    </location>
</feature>
<feature type="compositionally biased region" description="Acidic residues" evidence="5">
    <location>
        <begin position="257"/>
        <end position="274"/>
    </location>
</feature>
<dbReference type="GO" id="GO:0006297">
    <property type="term" value="P:nucleotide-excision repair, DNA gap filling"/>
    <property type="evidence" value="ECO:0007669"/>
    <property type="project" value="TreeGrafter"/>
</dbReference>
<proteinExistence type="predicted"/>
<reference evidence="6 7" key="1">
    <citation type="journal article" date="2016" name="Proc. Natl. Acad. Sci. U.S.A.">
        <title>Comparative genomics of biotechnologically important yeasts.</title>
        <authorList>
            <person name="Riley R."/>
            <person name="Haridas S."/>
            <person name="Wolfe K.H."/>
            <person name="Lopes M.R."/>
            <person name="Hittinger C.T."/>
            <person name="Goeker M."/>
            <person name="Salamov A.A."/>
            <person name="Wisecaver J.H."/>
            <person name="Long T.M."/>
            <person name="Calvey C.H."/>
            <person name="Aerts A.L."/>
            <person name="Barry K.W."/>
            <person name="Choi C."/>
            <person name="Clum A."/>
            <person name="Coughlan A.Y."/>
            <person name="Deshpande S."/>
            <person name="Douglass A.P."/>
            <person name="Hanson S.J."/>
            <person name="Klenk H.-P."/>
            <person name="LaButti K.M."/>
            <person name="Lapidus A."/>
            <person name="Lindquist E.A."/>
            <person name="Lipzen A.M."/>
            <person name="Meier-Kolthoff J.P."/>
            <person name="Ohm R.A."/>
            <person name="Otillar R.P."/>
            <person name="Pangilinan J.L."/>
            <person name="Peng Y."/>
            <person name="Rokas A."/>
            <person name="Rosa C.A."/>
            <person name="Scheuner C."/>
            <person name="Sibirny A.A."/>
            <person name="Slot J.C."/>
            <person name="Stielow J.B."/>
            <person name="Sun H."/>
            <person name="Kurtzman C.P."/>
            <person name="Blackwell M."/>
            <person name="Grigoriev I.V."/>
            <person name="Jeffries T.W."/>
        </authorList>
    </citation>
    <scope>NUCLEOTIDE SEQUENCE [LARGE SCALE GENOMIC DNA]</scope>
    <source>
        <strain evidence="7">ATCC 58044 / CBS 1984 / NCYC 433 / NRRL Y-366-8</strain>
    </source>
</reference>
<feature type="compositionally biased region" description="Basic and acidic residues" evidence="5">
    <location>
        <begin position="236"/>
        <end position="256"/>
    </location>
</feature>
<evidence type="ECO:0000256" key="4">
    <source>
        <dbReference type="ARBA" id="ARBA00023242"/>
    </source>
</evidence>
<evidence type="ECO:0000256" key="3">
    <source>
        <dbReference type="ARBA" id="ARBA00022705"/>
    </source>
</evidence>
<name>A0A1E3P6U3_WICAA</name>
<dbReference type="InterPro" id="IPR019038">
    <property type="entry name" value="POLD3"/>
</dbReference>
<dbReference type="InterPro" id="IPR041913">
    <property type="entry name" value="POLD3_sf"/>
</dbReference>
<gene>
    <name evidence="6" type="ORF">WICANDRAFT_77720</name>
</gene>
<dbReference type="PANTHER" id="PTHR17598:SF13">
    <property type="entry name" value="DNA POLYMERASE DELTA SUBUNIT 3"/>
    <property type="match status" value="1"/>
</dbReference>
<evidence type="ECO:0000256" key="1">
    <source>
        <dbReference type="ARBA" id="ARBA00004123"/>
    </source>
</evidence>
<feature type="compositionally biased region" description="Basic and acidic residues" evidence="5">
    <location>
        <begin position="187"/>
        <end position="196"/>
    </location>
</feature>
<keyword evidence="3" id="KW-0235">DNA replication</keyword>
<keyword evidence="4" id="KW-0539">Nucleus</keyword>
<evidence type="ECO:0000256" key="5">
    <source>
        <dbReference type="SAM" id="MobiDB-lite"/>
    </source>
</evidence>
<dbReference type="OrthoDB" id="514823at2759"/>
<feature type="compositionally biased region" description="Polar residues" evidence="5">
    <location>
        <begin position="197"/>
        <end position="210"/>
    </location>
</feature>
<dbReference type="RefSeq" id="XP_019040275.1">
    <property type="nucleotide sequence ID" value="XM_019184597.1"/>
</dbReference>
<evidence type="ECO:0000256" key="2">
    <source>
        <dbReference type="ARBA" id="ARBA00017589"/>
    </source>
</evidence>
<dbReference type="Gene3D" id="3.90.1030.20">
    <property type="entry name" value="DNA polymerase delta, p66 (Cdc27) subunit, wHTH domain"/>
    <property type="match status" value="1"/>
</dbReference>
<feature type="compositionally biased region" description="Basic and acidic residues" evidence="5">
    <location>
        <begin position="219"/>
        <end position="229"/>
    </location>
</feature>
<keyword evidence="7" id="KW-1185">Reference proteome</keyword>
<dbReference type="GO" id="GO:0003887">
    <property type="term" value="F:DNA-directed DNA polymerase activity"/>
    <property type="evidence" value="ECO:0007669"/>
    <property type="project" value="TreeGrafter"/>
</dbReference>
<accession>A0A1E3P6U3</accession>
<dbReference type="PANTHER" id="PTHR17598">
    <property type="entry name" value="DNA POLYMERASE DELTA SUBUNIT 3"/>
    <property type="match status" value="1"/>
</dbReference>
<sequence length="405" mass="45583">MGVLEDSNEILKTAVLKENKPYTYKLLSRHLDIHVNDAKKLLYTFYKNHKDLVEATFLISGTFGGENDLKIKVTKDLKDREKFDQVQSIQVYSLSPQNIKIDEIVSTVNAQLQEFSVDESKLAKWGLIKGPELVKIVSQTTKEPSRSNTSISTTKKPEAKAPPSAPSKKKEFPDMGLRSAQILSRNRTKEKEEPKARTNTQPTFASSSKQTKTKQQPRSKTEPAKKVQQEDLTEDEPLKKQKELNAEKDKKQKELESMFDDDEDVVIQEADEAEKEATEIATTAPKKNEDLEGLFDSSFSQSQSQPNKNEVEEESEEVQPEEPEVVEEEEPQEDKKDEAEVTSYYDEDGYLVTKVAEKPKTKPKPKPKAREAPASSSAPVTKKAKPVAKGGAKQQSSLMSFFGKK</sequence>
<comment type="subcellular location">
    <subcellularLocation>
        <location evidence="1">Nucleus</location>
    </subcellularLocation>
</comment>
<dbReference type="AlphaFoldDB" id="A0A1E3P6U3"/>
<dbReference type="GO" id="GO:0006271">
    <property type="term" value="P:DNA strand elongation involved in DNA replication"/>
    <property type="evidence" value="ECO:0007669"/>
    <property type="project" value="TreeGrafter"/>
</dbReference>
<dbReference type="GO" id="GO:1904161">
    <property type="term" value="P:DNA synthesis involved in UV-damage excision repair"/>
    <property type="evidence" value="ECO:0007669"/>
    <property type="project" value="TreeGrafter"/>
</dbReference>
<protein>
    <recommendedName>
        <fullName evidence="2">DNA polymerase delta subunit 3</fullName>
    </recommendedName>
</protein>
<organism evidence="6 7">
    <name type="scientific">Wickerhamomyces anomalus (strain ATCC 58044 / CBS 1984 / NCYC 433 / NRRL Y-366-8)</name>
    <name type="common">Yeast</name>
    <name type="synonym">Hansenula anomala</name>
    <dbReference type="NCBI Taxonomy" id="683960"/>
    <lineage>
        <taxon>Eukaryota</taxon>
        <taxon>Fungi</taxon>
        <taxon>Dikarya</taxon>
        <taxon>Ascomycota</taxon>
        <taxon>Saccharomycotina</taxon>
        <taxon>Saccharomycetes</taxon>
        <taxon>Phaffomycetales</taxon>
        <taxon>Wickerhamomycetaceae</taxon>
        <taxon>Wickerhamomyces</taxon>
    </lineage>
</organism>
<evidence type="ECO:0000313" key="6">
    <source>
        <dbReference type="EMBL" id="ODQ61068.1"/>
    </source>
</evidence>
<dbReference type="EMBL" id="KV454209">
    <property type="protein sequence ID" value="ODQ61068.1"/>
    <property type="molecule type" value="Genomic_DNA"/>
</dbReference>
<dbReference type="Proteomes" id="UP000094112">
    <property type="component" value="Unassembled WGS sequence"/>
</dbReference>
<dbReference type="GO" id="GO:0043625">
    <property type="term" value="C:delta DNA polymerase complex"/>
    <property type="evidence" value="ECO:0007669"/>
    <property type="project" value="InterPro"/>
</dbReference>
<evidence type="ECO:0000313" key="7">
    <source>
        <dbReference type="Proteomes" id="UP000094112"/>
    </source>
</evidence>